<evidence type="ECO:0000313" key="1">
    <source>
        <dbReference type="EMBL" id="PTB40694.1"/>
    </source>
</evidence>
<keyword evidence="2" id="KW-1185">Reference proteome</keyword>
<dbReference type="Proteomes" id="UP000240493">
    <property type="component" value="Unassembled WGS sequence"/>
</dbReference>
<evidence type="ECO:0000313" key="2">
    <source>
        <dbReference type="Proteomes" id="UP000240493"/>
    </source>
</evidence>
<proteinExistence type="predicted"/>
<reference evidence="1 2" key="1">
    <citation type="submission" date="2016-07" db="EMBL/GenBank/DDBJ databases">
        <title>Multiple horizontal gene transfer events from other fungi enriched the ability of initially mycotrophic Trichoderma (Ascomycota) to feed on dead plant biomass.</title>
        <authorList>
            <consortium name="DOE Joint Genome Institute"/>
            <person name="Aerts A."/>
            <person name="Atanasova L."/>
            <person name="Chenthamara K."/>
            <person name="Zhang J."/>
            <person name="Grujic M."/>
            <person name="Henrissat B."/>
            <person name="Kuo A."/>
            <person name="Salamov A."/>
            <person name="Lipzen A."/>
            <person name="Labutti K."/>
            <person name="Barry K."/>
            <person name="Miao Y."/>
            <person name="Rahimi M.J."/>
            <person name="Shen Q."/>
            <person name="Grigoriev I.V."/>
            <person name="Kubicek C.P."/>
            <person name="Druzhinina I.S."/>
        </authorList>
    </citation>
    <scope>NUCLEOTIDE SEQUENCE [LARGE SCALE GENOMIC DNA]</scope>
    <source>
        <strain evidence="1 2">CBS 433.97</strain>
    </source>
</reference>
<sequence>MLEAAPKWLQLALCLPFPPKPPLRRWPPLALQGALVPLAPVISPVMPTPRCTTGTTGTTRATGTLLQSTSACVYEYDLAQGTIVAEEARKELARPCMAGIKG</sequence>
<name>A0A2T3Z7A5_TRIA4</name>
<gene>
    <name evidence="1" type="ORF">M441DRAFT_47220</name>
</gene>
<accession>A0A2T3Z7A5</accession>
<dbReference type="AlphaFoldDB" id="A0A2T3Z7A5"/>
<organism evidence="1 2">
    <name type="scientific">Trichoderma asperellum (strain ATCC 204424 / CBS 433.97 / NBRC 101777)</name>
    <dbReference type="NCBI Taxonomy" id="1042311"/>
    <lineage>
        <taxon>Eukaryota</taxon>
        <taxon>Fungi</taxon>
        <taxon>Dikarya</taxon>
        <taxon>Ascomycota</taxon>
        <taxon>Pezizomycotina</taxon>
        <taxon>Sordariomycetes</taxon>
        <taxon>Hypocreomycetidae</taxon>
        <taxon>Hypocreales</taxon>
        <taxon>Hypocreaceae</taxon>
        <taxon>Trichoderma</taxon>
    </lineage>
</organism>
<dbReference type="EMBL" id="KZ679262">
    <property type="protein sequence ID" value="PTB40694.1"/>
    <property type="molecule type" value="Genomic_DNA"/>
</dbReference>
<protein>
    <submittedName>
        <fullName evidence="1">Uncharacterized protein</fullName>
    </submittedName>
</protein>